<dbReference type="AlphaFoldDB" id="A0AAN9R190"/>
<organism evidence="1 2">
    <name type="scientific">Canavalia gladiata</name>
    <name type="common">Sword bean</name>
    <name type="synonym">Dolichos gladiatus</name>
    <dbReference type="NCBI Taxonomy" id="3824"/>
    <lineage>
        <taxon>Eukaryota</taxon>
        <taxon>Viridiplantae</taxon>
        <taxon>Streptophyta</taxon>
        <taxon>Embryophyta</taxon>
        <taxon>Tracheophyta</taxon>
        <taxon>Spermatophyta</taxon>
        <taxon>Magnoliopsida</taxon>
        <taxon>eudicotyledons</taxon>
        <taxon>Gunneridae</taxon>
        <taxon>Pentapetalae</taxon>
        <taxon>rosids</taxon>
        <taxon>fabids</taxon>
        <taxon>Fabales</taxon>
        <taxon>Fabaceae</taxon>
        <taxon>Papilionoideae</taxon>
        <taxon>50 kb inversion clade</taxon>
        <taxon>NPAAA clade</taxon>
        <taxon>indigoferoid/millettioid clade</taxon>
        <taxon>Phaseoleae</taxon>
        <taxon>Canavalia</taxon>
    </lineage>
</organism>
<proteinExistence type="predicted"/>
<keyword evidence="2" id="KW-1185">Reference proteome</keyword>
<evidence type="ECO:0000313" key="2">
    <source>
        <dbReference type="Proteomes" id="UP001367508"/>
    </source>
</evidence>
<reference evidence="1 2" key="1">
    <citation type="submission" date="2024-01" db="EMBL/GenBank/DDBJ databases">
        <title>The genomes of 5 underutilized Papilionoideae crops provide insights into root nodulation and disease resistanc.</title>
        <authorList>
            <person name="Jiang F."/>
        </authorList>
    </citation>
    <scope>NUCLEOTIDE SEQUENCE [LARGE SCALE GENOMIC DNA]</scope>
    <source>
        <strain evidence="1">LVBAO_FW01</strain>
        <tissue evidence="1">Leaves</tissue>
    </source>
</reference>
<protein>
    <submittedName>
        <fullName evidence="1">Uncharacterized protein</fullName>
    </submittedName>
</protein>
<name>A0AAN9R190_CANGL</name>
<evidence type="ECO:0000313" key="1">
    <source>
        <dbReference type="EMBL" id="KAK7350418.1"/>
    </source>
</evidence>
<dbReference type="Proteomes" id="UP001367508">
    <property type="component" value="Unassembled WGS sequence"/>
</dbReference>
<gene>
    <name evidence="1" type="ORF">VNO77_09038</name>
</gene>
<comment type="caution">
    <text evidence="1">The sequence shown here is derived from an EMBL/GenBank/DDBJ whole genome shotgun (WGS) entry which is preliminary data.</text>
</comment>
<sequence length="139" mass="15652">MIGLFRLRHKASAVSQPLIDLPRRVADAITNLAHKKILVSRRLEDGIPFLVGCHVLLKGMFQVINFVIITEAKTFPVKVADFGVAMISLFYVQQDMPFPSYFGNMQGEKSNNIKPNRKRGKRPTHVGHLDVGRVPCKEL</sequence>
<accession>A0AAN9R190</accession>
<dbReference type="EMBL" id="JAYMYQ010000002">
    <property type="protein sequence ID" value="KAK7350418.1"/>
    <property type="molecule type" value="Genomic_DNA"/>
</dbReference>